<dbReference type="GO" id="GO:0000976">
    <property type="term" value="F:transcription cis-regulatory region binding"/>
    <property type="evidence" value="ECO:0007669"/>
    <property type="project" value="TreeGrafter"/>
</dbReference>
<dbReference type="Proteomes" id="UP000295783">
    <property type="component" value="Unassembled WGS sequence"/>
</dbReference>
<dbReference type="InterPro" id="IPR039538">
    <property type="entry name" value="BetI_C"/>
</dbReference>
<evidence type="ECO:0000256" key="2">
    <source>
        <dbReference type="ARBA" id="ARBA00023015"/>
    </source>
</evidence>
<dbReference type="InterPro" id="IPR001647">
    <property type="entry name" value="HTH_TetR"/>
</dbReference>
<protein>
    <submittedName>
        <fullName evidence="8">TetR family transcriptional regulator</fullName>
    </submittedName>
</protein>
<evidence type="ECO:0000313" key="9">
    <source>
        <dbReference type="Proteomes" id="UP000295783"/>
    </source>
</evidence>
<dbReference type="PANTHER" id="PTHR30055">
    <property type="entry name" value="HTH-TYPE TRANSCRIPTIONAL REGULATOR RUTR"/>
    <property type="match status" value="1"/>
</dbReference>
<dbReference type="InterPro" id="IPR050109">
    <property type="entry name" value="HTH-type_TetR-like_transc_reg"/>
</dbReference>
<dbReference type="PANTHER" id="PTHR30055:SF228">
    <property type="entry name" value="TRANSCRIPTIONAL REGULATOR-RELATED"/>
    <property type="match status" value="1"/>
</dbReference>
<dbReference type="SUPFAM" id="SSF46689">
    <property type="entry name" value="Homeodomain-like"/>
    <property type="match status" value="1"/>
</dbReference>
<evidence type="ECO:0000256" key="5">
    <source>
        <dbReference type="PROSITE-ProRule" id="PRU00335"/>
    </source>
</evidence>
<evidence type="ECO:0000256" key="1">
    <source>
        <dbReference type="ARBA" id="ARBA00022491"/>
    </source>
</evidence>
<gene>
    <name evidence="8" type="ORF">A8950_1279</name>
</gene>
<reference evidence="8 9" key="1">
    <citation type="submission" date="2019-03" db="EMBL/GenBank/DDBJ databases">
        <title>Genomic Encyclopedia of Type Strains, Phase III (KMG-III): the genomes of soil and plant-associated and newly described type strains.</title>
        <authorList>
            <person name="Whitman W."/>
        </authorList>
    </citation>
    <scope>NUCLEOTIDE SEQUENCE [LARGE SCALE GENOMIC DNA]</scope>
    <source>
        <strain evidence="8 9">CGMCC 1.7660</strain>
    </source>
</reference>
<proteinExistence type="predicted"/>
<dbReference type="InterPro" id="IPR009057">
    <property type="entry name" value="Homeodomain-like_sf"/>
</dbReference>
<dbReference type="OrthoDB" id="7336460at2"/>
<feature type="region of interest" description="Disordered" evidence="6">
    <location>
        <begin position="1"/>
        <end position="42"/>
    </location>
</feature>
<evidence type="ECO:0000256" key="3">
    <source>
        <dbReference type="ARBA" id="ARBA00023125"/>
    </source>
</evidence>
<dbReference type="AlphaFoldDB" id="A0A4R6WYW9"/>
<dbReference type="PROSITE" id="PS50977">
    <property type="entry name" value="HTH_TETR_2"/>
    <property type="match status" value="1"/>
</dbReference>
<evidence type="ECO:0000313" key="8">
    <source>
        <dbReference type="EMBL" id="TDQ82997.1"/>
    </source>
</evidence>
<dbReference type="RefSeq" id="WP_133612791.1">
    <property type="nucleotide sequence ID" value="NZ_SNYW01000007.1"/>
</dbReference>
<dbReference type="SUPFAM" id="SSF48498">
    <property type="entry name" value="Tetracyclin repressor-like, C-terminal domain"/>
    <property type="match status" value="1"/>
</dbReference>
<dbReference type="GO" id="GO:0003700">
    <property type="term" value="F:DNA-binding transcription factor activity"/>
    <property type="evidence" value="ECO:0007669"/>
    <property type="project" value="TreeGrafter"/>
</dbReference>
<feature type="DNA-binding region" description="H-T-H motif" evidence="5">
    <location>
        <begin position="67"/>
        <end position="86"/>
    </location>
</feature>
<keyword evidence="4" id="KW-0804">Transcription</keyword>
<sequence>MKKARNAPARPAPHPAAKHSTGGQTSAGRPPHSPTRGRAGSSFNLTHSRIIEATIDSIVARGLSGTTVQTIADEAAVSTATVIKHFKTKDGVLDAVVEMLAAEFEAARRQVTEETGGDPVKCFDRLIEISFHPELSSDRRISAWYAYSGEVTSRAIYERHMRKVDQSLARQVLEMCRKLAVAGNYRSIDPEAVAFGFIGAMEWLWLERLLGRRKVHWNWARKVLQAYLAGVFPRHFAMPAGRGHDGNGVG</sequence>
<dbReference type="InterPro" id="IPR036271">
    <property type="entry name" value="Tet_transcr_reg_TetR-rel_C_sf"/>
</dbReference>
<keyword evidence="2" id="KW-0805">Transcription regulation</keyword>
<evidence type="ECO:0000256" key="4">
    <source>
        <dbReference type="ARBA" id="ARBA00023163"/>
    </source>
</evidence>
<keyword evidence="1" id="KW-0678">Repressor</keyword>
<dbReference type="Gene3D" id="1.10.357.10">
    <property type="entry name" value="Tetracycline Repressor, domain 2"/>
    <property type="match status" value="1"/>
</dbReference>
<keyword evidence="9" id="KW-1185">Reference proteome</keyword>
<name>A0A4R6WYW9_9PROT</name>
<accession>A0A4R6WYW9</accession>
<evidence type="ECO:0000256" key="6">
    <source>
        <dbReference type="SAM" id="MobiDB-lite"/>
    </source>
</evidence>
<feature type="domain" description="HTH tetR-type" evidence="7">
    <location>
        <begin position="44"/>
        <end position="104"/>
    </location>
</feature>
<evidence type="ECO:0000259" key="7">
    <source>
        <dbReference type="PROSITE" id="PS50977"/>
    </source>
</evidence>
<organism evidence="8 9">
    <name type="scientific">Dongia mobilis</name>
    <dbReference type="NCBI Taxonomy" id="578943"/>
    <lineage>
        <taxon>Bacteria</taxon>
        <taxon>Pseudomonadati</taxon>
        <taxon>Pseudomonadota</taxon>
        <taxon>Alphaproteobacteria</taxon>
        <taxon>Rhodospirillales</taxon>
        <taxon>Dongiaceae</taxon>
        <taxon>Dongia</taxon>
    </lineage>
</organism>
<comment type="caution">
    <text evidence="8">The sequence shown here is derived from an EMBL/GenBank/DDBJ whole genome shotgun (WGS) entry which is preliminary data.</text>
</comment>
<dbReference type="EMBL" id="SNYW01000007">
    <property type="protein sequence ID" value="TDQ82997.1"/>
    <property type="molecule type" value="Genomic_DNA"/>
</dbReference>
<dbReference type="Pfam" id="PF00440">
    <property type="entry name" value="TetR_N"/>
    <property type="match status" value="1"/>
</dbReference>
<keyword evidence="3 5" id="KW-0238">DNA-binding</keyword>
<dbReference type="Pfam" id="PF13977">
    <property type="entry name" value="TetR_C_6"/>
    <property type="match status" value="1"/>
</dbReference>